<comment type="similarity">
    <text evidence="2">Belongs to the TonB-dependent receptor family. Hemoglobin/haptoglobin binding protein subfamily.</text>
</comment>
<dbReference type="Proteomes" id="UP001284537">
    <property type="component" value="Unassembled WGS sequence"/>
</dbReference>
<evidence type="ECO:0000256" key="6">
    <source>
        <dbReference type="ARBA" id="ARBA00022729"/>
    </source>
</evidence>
<feature type="chain" id="PRO_5046826149" evidence="14">
    <location>
        <begin position="22"/>
        <end position="764"/>
    </location>
</feature>
<dbReference type="InterPro" id="IPR037066">
    <property type="entry name" value="Plug_dom_sf"/>
</dbReference>
<evidence type="ECO:0000256" key="9">
    <source>
        <dbReference type="ARBA" id="ARBA00023170"/>
    </source>
</evidence>
<comment type="subcellular location">
    <subcellularLocation>
        <location evidence="1 11">Cell outer membrane</location>
        <topology evidence="1 11">Multi-pass membrane protein</topology>
    </subcellularLocation>
</comment>
<protein>
    <submittedName>
        <fullName evidence="17">TonB-dependent receptor</fullName>
    </submittedName>
</protein>
<evidence type="ECO:0000256" key="5">
    <source>
        <dbReference type="ARBA" id="ARBA00022692"/>
    </source>
</evidence>
<dbReference type="InterPro" id="IPR000531">
    <property type="entry name" value="Beta-barrel_TonB"/>
</dbReference>
<evidence type="ECO:0000256" key="14">
    <source>
        <dbReference type="SAM" id="SignalP"/>
    </source>
</evidence>
<keyword evidence="3 11" id="KW-0813">Transport</keyword>
<dbReference type="InterPro" id="IPR039426">
    <property type="entry name" value="TonB-dep_rcpt-like"/>
</dbReference>
<evidence type="ECO:0000313" key="17">
    <source>
        <dbReference type="EMBL" id="MDX8127166.1"/>
    </source>
</evidence>
<dbReference type="Gene3D" id="2.40.170.20">
    <property type="entry name" value="TonB-dependent receptor, beta-barrel domain"/>
    <property type="match status" value="1"/>
</dbReference>
<dbReference type="EMBL" id="JAXARY010000005">
    <property type="protein sequence ID" value="MDX8127166.1"/>
    <property type="molecule type" value="Genomic_DNA"/>
</dbReference>
<dbReference type="Pfam" id="PF07715">
    <property type="entry name" value="Plug"/>
    <property type="match status" value="1"/>
</dbReference>
<comment type="caution">
    <text evidence="17">The sequence shown here is derived from an EMBL/GenBank/DDBJ whole genome shotgun (WGS) entry which is preliminary data.</text>
</comment>
<evidence type="ECO:0000256" key="4">
    <source>
        <dbReference type="ARBA" id="ARBA00022452"/>
    </source>
</evidence>
<feature type="domain" description="TonB-dependent receptor-like beta-barrel" evidence="15">
    <location>
        <begin position="297"/>
        <end position="740"/>
    </location>
</feature>
<evidence type="ECO:0000256" key="7">
    <source>
        <dbReference type="ARBA" id="ARBA00023077"/>
    </source>
</evidence>
<feature type="region of interest" description="Disordered" evidence="13">
    <location>
        <begin position="22"/>
        <end position="46"/>
    </location>
</feature>
<dbReference type="InterPro" id="IPR012910">
    <property type="entry name" value="Plug_dom"/>
</dbReference>
<keyword evidence="8 11" id="KW-0472">Membrane</keyword>
<keyword evidence="5 11" id="KW-0812">Transmembrane</keyword>
<dbReference type="PANTHER" id="PTHR30069:SF29">
    <property type="entry name" value="HEMOGLOBIN AND HEMOGLOBIN-HAPTOGLOBIN-BINDING PROTEIN 1-RELATED"/>
    <property type="match status" value="1"/>
</dbReference>
<evidence type="ECO:0000256" key="8">
    <source>
        <dbReference type="ARBA" id="ARBA00023136"/>
    </source>
</evidence>
<accession>A0ABU4UDB2</accession>
<dbReference type="CDD" id="cd01347">
    <property type="entry name" value="ligand_gated_channel"/>
    <property type="match status" value="1"/>
</dbReference>
<evidence type="ECO:0000256" key="2">
    <source>
        <dbReference type="ARBA" id="ARBA00008143"/>
    </source>
</evidence>
<feature type="signal peptide" evidence="14">
    <location>
        <begin position="1"/>
        <end position="21"/>
    </location>
</feature>
<evidence type="ECO:0000313" key="18">
    <source>
        <dbReference type="Proteomes" id="UP001284537"/>
    </source>
</evidence>
<dbReference type="Pfam" id="PF00593">
    <property type="entry name" value="TonB_dep_Rec_b-barrel"/>
    <property type="match status" value="1"/>
</dbReference>
<dbReference type="SUPFAM" id="SSF56935">
    <property type="entry name" value="Porins"/>
    <property type="match status" value="1"/>
</dbReference>
<feature type="domain" description="TonB-dependent receptor plug" evidence="16">
    <location>
        <begin position="62"/>
        <end position="174"/>
    </location>
</feature>
<dbReference type="PROSITE" id="PS52016">
    <property type="entry name" value="TONB_DEPENDENT_REC_3"/>
    <property type="match status" value="1"/>
</dbReference>
<evidence type="ECO:0000256" key="11">
    <source>
        <dbReference type="PROSITE-ProRule" id="PRU01360"/>
    </source>
</evidence>
<keyword evidence="9 17" id="KW-0675">Receptor</keyword>
<gene>
    <name evidence="17" type="ORF">QLH52_07730</name>
</gene>
<evidence type="ECO:0000256" key="10">
    <source>
        <dbReference type="ARBA" id="ARBA00023237"/>
    </source>
</evidence>
<keyword evidence="6 14" id="KW-0732">Signal</keyword>
<name>A0ABU4UDB2_9GAMM</name>
<organism evidence="17 18">
    <name type="scientific">Methylomonas defluvii</name>
    <dbReference type="NCBI Taxonomy" id="3045149"/>
    <lineage>
        <taxon>Bacteria</taxon>
        <taxon>Pseudomonadati</taxon>
        <taxon>Pseudomonadota</taxon>
        <taxon>Gammaproteobacteria</taxon>
        <taxon>Methylococcales</taxon>
        <taxon>Methylococcaceae</taxon>
        <taxon>Methylomonas</taxon>
    </lineage>
</organism>
<dbReference type="PANTHER" id="PTHR30069">
    <property type="entry name" value="TONB-DEPENDENT OUTER MEMBRANE RECEPTOR"/>
    <property type="match status" value="1"/>
</dbReference>
<dbReference type="Gene3D" id="2.170.130.10">
    <property type="entry name" value="TonB-dependent receptor, plug domain"/>
    <property type="match status" value="1"/>
</dbReference>
<proteinExistence type="inferred from homology"/>
<evidence type="ECO:0000256" key="1">
    <source>
        <dbReference type="ARBA" id="ARBA00004571"/>
    </source>
</evidence>
<keyword evidence="4 11" id="KW-1134">Transmembrane beta strand</keyword>
<sequence>MQYPQLAAAISLALCCQVSLAEPETDDSKDQPAATSEAPKKDQATELSTMVVSATLSEQSIDDAPGTLHLIDDKQIALRDVRRIGDIVREMPGVYMAIGATSALPPAANRAVRQSIRGISGTARTVVLLDDQKMNDPSFGTVNYGAIFSEDVEQVELVPGAGSALYGGNAFAGTMRIVTKKPTKREVLVKGTYQFDAAEGMTASGIYRDVFDNGLAISLGHHHELNDGIRDIWGFANPGGGGPITNVTGAIPTTTAQGQSAYLVGDHGRAPWESHNSHIKAYYDFNDYTRLSGGLHYFYSDIGYSQDPFNSYLRDANGNPVTSGRIRQNGTVLGQVTPNVFLNSPSHEDDLRSFLKFEHNFSADTALTVNFNHTSRDTWFTNVINTSGIGGGPGTSNHTRSTMVNGRAQLVFPLTKSQIITTGFEVDHGEMDRNDYDLSQWNDRDSRTGTRLVADASTDTTSFFAQDEIRFTDQFTAYLGTRVDWWQATGISRDYAFNTYDPESSQESVEVNPKLSLIYKDAWEGATLRASAGKSFRPPTLQDLYVDSRRGVVATVLSNPNLVPESNLSWEVGVDQKIEKTGTQIKATFFENHLSDLISNRVIERRANFTGSQRVNAAEALTRGVELSIDQNLTNWLSLFSNYTWTPTATTLSSPGIPASEGKRLPNSPEHLLTVGLEANWNEWSGSLIGRHVSESFDTAENIDVVHDVYGGFQAFWLMDAKIKYSPTKNVSVGFMANNLSNEQYFQFAPNPGRNFLVELSFNY</sequence>
<evidence type="ECO:0000259" key="15">
    <source>
        <dbReference type="Pfam" id="PF00593"/>
    </source>
</evidence>
<evidence type="ECO:0000259" key="16">
    <source>
        <dbReference type="Pfam" id="PF07715"/>
    </source>
</evidence>
<evidence type="ECO:0000256" key="3">
    <source>
        <dbReference type="ARBA" id="ARBA00022448"/>
    </source>
</evidence>
<dbReference type="InterPro" id="IPR036942">
    <property type="entry name" value="Beta-barrel_TonB_sf"/>
</dbReference>
<keyword evidence="18" id="KW-1185">Reference proteome</keyword>
<evidence type="ECO:0000256" key="12">
    <source>
        <dbReference type="RuleBase" id="RU003357"/>
    </source>
</evidence>
<reference evidence="17 18" key="1">
    <citation type="submission" date="2023-11" db="EMBL/GenBank/DDBJ databases">
        <authorList>
            <person name="Ouyang M.-Y."/>
        </authorList>
    </citation>
    <scope>NUCLEOTIDE SEQUENCE [LARGE SCALE GENOMIC DNA]</scope>
    <source>
        <strain evidence="17 18">OY6</strain>
    </source>
</reference>
<keyword evidence="7 12" id="KW-0798">TonB box</keyword>
<evidence type="ECO:0000256" key="13">
    <source>
        <dbReference type="SAM" id="MobiDB-lite"/>
    </source>
</evidence>
<dbReference type="RefSeq" id="WP_319961139.1">
    <property type="nucleotide sequence ID" value="NZ_JAXARY010000005.1"/>
</dbReference>
<keyword evidence="10 11" id="KW-0998">Cell outer membrane</keyword>